<evidence type="ECO:0000313" key="2">
    <source>
        <dbReference type="Proteomes" id="UP000000925"/>
    </source>
</evidence>
<accession>D5EQ23</accession>
<proteinExistence type="predicted"/>
<sequence>MMLRGLAATEIATKSDKEQGESLLRKFEQELADEVRQRGDGKPERIARSEAQGDCAGALWAAKEQR</sequence>
<dbReference type="AlphaFoldDB" id="D5EQ23"/>
<name>D5EQ23_CORAD</name>
<organism evidence="1 2">
    <name type="scientific">Coraliomargarita akajimensis (strain DSM 45221 / IAM 15411 / JCM 23193 / KCTC 12865 / 04OKA010-24)</name>
    <dbReference type="NCBI Taxonomy" id="583355"/>
    <lineage>
        <taxon>Bacteria</taxon>
        <taxon>Pseudomonadati</taxon>
        <taxon>Verrucomicrobiota</taxon>
        <taxon>Opitutia</taxon>
        <taxon>Puniceicoccales</taxon>
        <taxon>Coraliomargaritaceae</taxon>
        <taxon>Coraliomargarita</taxon>
    </lineage>
</organism>
<dbReference type="EMBL" id="CP001998">
    <property type="protein sequence ID" value="ADE55756.1"/>
    <property type="molecule type" value="Genomic_DNA"/>
</dbReference>
<dbReference type="HOGENOM" id="CLU_2823762_0_0_0"/>
<dbReference type="Proteomes" id="UP000000925">
    <property type="component" value="Chromosome"/>
</dbReference>
<keyword evidence="2" id="KW-1185">Reference proteome</keyword>
<evidence type="ECO:0000313" key="1">
    <source>
        <dbReference type="EMBL" id="ADE55756.1"/>
    </source>
</evidence>
<protein>
    <submittedName>
        <fullName evidence="1">Fatty acid synthase</fullName>
    </submittedName>
</protein>
<dbReference type="KEGG" id="caa:Caka_2741"/>
<gene>
    <name evidence="1" type="ordered locus">Caka_2741</name>
</gene>
<reference evidence="1 2" key="1">
    <citation type="journal article" date="2010" name="Stand. Genomic Sci.">
        <title>Complete genome sequence of Coraliomargarita akajimensis type strain (04OKA010-24).</title>
        <authorList>
            <person name="Mavromatis K."/>
            <person name="Abt B."/>
            <person name="Brambilla E."/>
            <person name="Lapidus A."/>
            <person name="Copeland A."/>
            <person name="Deshpande S."/>
            <person name="Nolan M."/>
            <person name="Lucas S."/>
            <person name="Tice H."/>
            <person name="Cheng J.F."/>
            <person name="Han C."/>
            <person name="Detter J.C."/>
            <person name="Woyke T."/>
            <person name="Goodwin L."/>
            <person name="Pitluck S."/>
            <person name="Held B."/>
            <person name="Brettin T."/>
            <person name="Tapia R."/>
            <person name="Ivanova N."/>
            <person name="Mikhailova N."/>
            <person name="Pati A."/>
            <person name="Liolios K."/>
            <person name="Chen A."/>
            <person name="Palaniappan K."/>
            <person name="Land M."/>
            <person name="Hauser L."/>
            <person name="Chang Y.J."/>
            <person name="Jeffries C.D."/>
            <person name="Rohde M."/>
            <person name="Goker M."/>
            <person name="Bristow J."/>
            <person name="Eisen J.A."/>
            <person name="Markowitz V."/>
            <person name="Hugenholtz P."/>
            <person name="Klenk H.P."/>
            <person name="Kyrpides N.C."/>
        </authorList>
    </citation>
    <scope>NUCLEOTIDE SEQUENCE [LARGE SCALE GENOMIC DNA]</scope>
    <source>
        <strain evidence="2">DSM 45221 / IAM 15411 / JCM 23193 / KCTC 12865</strain>
    </source>
</reference>
<dbReference type="STRING" id="583355.Caka_2741"/>